<dbReference type="EMBL" id="QCYY01000585">
    <property type="protein sequence ID" value="ROT84178.1"/>
    <property type="molecule type" value="Genomic_DNA"/>
</dbReference>
<dbReference type="GO" id="GO:0005739">
    <property type="term" value="C:mitochondrion"/>
    <property type="evidence" value="ECO:0007669"/>
    <property type="project" value="TreeGrafter"/>
</dbReference>
<accession>A0A423U654</accession>
<comment type="catalytic activity">
    <reaction evidence="13">
        <text>oxaloacetate + H(+) = pyruvate + CO2</text>
        <dbReference type="Rhea" id="RHEA:15641"/>
        <dbReference type="ChEBI" id="CHEBI:15361"/>
        <dbReference type="ChEBI" id="CHEBI:15378"/>
        <dbReference type="ChEBI" id="CHEBI:16452"/>
        <dbReference type="ChEBI" id="CHEBI:16526"/>
        <dbReference type="EC" id="4.1.1.112"/>
    </reaction>
</comment>
<evidence type="ECO:0000256" key="13">
    <source>
        <dbReference type="ARBA" id="ARBA00047973"/>
    </source>
</evidence>
<protein>
    <recommendedName>
        <fullName evidence="10">Oxaloacetate tautomerase FAHD1, mitochondrial</fullName>
        <ecNumber evidence="5">3.7.1.5</ecNumber>
        <ecNumber evidence="2">4.1.1.112</ecNumber>
        <ecNumber evidence="9">5.3.2.2</ecNumber>
    </recommendedName>
    <alternativeName>
        <fullName evidence="7">Acylpyruvase FAHD1</fullName>
    </alternativeName>
    <alternativeName>
        <fullName evidence="6">Fumarylacetoacetate hydrolase domain-containing protein 1</fullName>
    </alternativeName>
    <alternativeName>
        <fullName evidence="4">Oxaloacetate decarboxylase</fullName>
    </alternativeName>
</protein>
<dbReference type="GO" id="GO:0008948">
    <property type="term" value="F:oxaloacetate decarboxylase activity"/>
    <property type="evidence" value="ECO:0007669"/>
    <property type="project" value="UniProtKB-EC"/>
</dbReference>
<comment type="similarity">
    <text evidence="1">Belongs to the FAH family.</text>
</comment>
<comment type="catalytic activity">
    <reaction evidence="11">
        <text>a 3-acylpyruvate + H2O = a carboxylate + pyruvate + H(+)</text>
        <dbReference type="Rhea" id="RHEA:19009"/>
        <dbReference type="ChEBI" id="CHEBI:15361"/>
        <dbReference type="ChEBI" id="CHEBI:15377"/>
        <dbReference type="ChEBI" id="CHEBI:15378"/>
        <dbReference type="ChEBI" id="CHEBI:29067"/>
        <dbReference type="ChEBI" id="CHEBI:57278"/>
        <dbReference type="EC" id="3.7.1.5"/>
    </reaction>
</comment>
<dbReference type="NCBIfam" id="NF007967">
    <property type="entry name" value="PRK10691.1"/>
    <property type="match status" value="1"/>
</dbReference>
<evidence type="ECO:0000313" key="17">
    <source>
        <dbReference type="Proteomes" id="UP000283509"/>
    </source>
</evidence>
<evidence type="ECO:0000256" key="1">
    <source>
        <dbReference type="ARBA" id="ARBA00010211"/>
    </source>
</evidence>
<evidence type="ECO:0000256" key="12">
    <source>
        <dbReference type="ARBA" id="ARBA00047963"/>
    </source>
</evidence>
<reference evidence="16 17" key="1">
    <citation type="submission" date="2018-04" db="EMBL/GenBank/DDBJ databases">
        <authorList>
            <person name="Zhang X."/>
            <person name="Yuan J."/>
            <person name="Li F."/>
            <person name="Xiang J."/>
        </authorList>
    </citation>
    <scope>NUCLEOTIDE SEQUENCE [LARGE SCALE GENOMIC DNA]</scope>
    <source>
        <tissue evidence="16">Muscle</tissue>
    </source>
</reference>
<reference evidence="16 17" key="2">
    <citation type="submission" date="2019-01" db="EMBL/GenBank/DDBJ databases">
        <title>The decoding of complex shrimp genome reveals the adaptation for benthos swimmer, frequently molting mechanism and breeding impact on genome.</title>
        <authorList>
            <person name="Sun Y."/>
            <person name="Gao Y."/>
            <person name="Yu Y."/>
        </authorList>
    </citation>
    <scope>NUCLEOTIDE SEQUENCE [LARGE SCALE GENOMIC DNA]</scope>
    <source>
        <tissue evidence="16">Muscle</tissue>
    </source>
</reference>
<dbReference type="EC" id="4.1.1.112" evidence="2"/>
<evidence type="ECO:0000256" key="6">
    <source>
        <dbReference type="ARBA" id="ARBA00042340"/>
    </source>
</evidence>
<evidence type="ECO:0000256" key="2">
    <source>
        <dbReference type="ARBA" id="ARBA00012947"/>
    </source>
</evidence>
<dbReference type="STRING" id="6689.A0A423U654"/>
<gene>
    <name evidence="16" type="ORF">C7M84_022628</name>
</gene>
<sequence length="223" mass="24385">MAAAQTQNFARFVQWGRNVVAVGRNYKDHCAELGNAVPTKPLLFMKPPSSYLEEGAGPILLPRGCTNCHHEVELGVVIGSVCRDVEEKDVMSHIAGYALALDMTARDFQDEAKKKGNPWTMAKCFDTALPVSKFLTKQELVDPNNVTLWCKVNDEMRQNGTTSDMVFSIPYLISYISQYFTLNPGDLVLTGTPAGVGSVQPGDVISAGLGDLLTMKFPVAQRK</sequence>
<keyword evidence="3" id="KW-0479">Metal-binding</keyword>
<dbReference type="Pfam" id="PF01557">
    <property type="entry name" value="FAA_hydrolase"/>
    <property type="match status" value="1"/>
</dbReference>
<evidence type="ECO:0000313" key="16">
    <source>
        <dbReference type="EMBL" id="ROT84178.1"/>
    </source>
</evidence>
<evidence type="ECO:0000256" key="14">
    <source>
        <dbReference type="ARBA" id="ARBA00048846"/>
    </source>
</evidence>
<dbReference type="GO" id="GO:0046872">
    <property type="term" value="F:metal ion binding"/>
    <property type="evidence" value="ECO:0007669"/>
    <property type="project" value="UniProtKB-KW"/>
</dbReference>
<dbReference type="PANTHER" id="PTHR11820:SF7">
    <property type="entry name" value="ACYLPYRUVASE FAHD1, MITOCHONDRIAL"/>
    <property type="match status" value="1"/>
</dbReference>
<organism evidence="16 17">
    <name type="scientific">Penaeus vannamei</name>
    <name type="common">Whiteleg shrimp</name>
    <name type="synonym">Litopenaeus vannamei</name>
    <dbReference type="NCBI Taxonomy" id="6689"/>
    <lineage>
        <taxon>Eukaryota</taxon>
        <taxon>Metazoa</taxon>
        <taxon>Ecdysozoa</taxon>
        <taxon>Arthropoda</taxon>
        <taxon>Crustacea</taxon>
        <taxon>Multicrustacea</taxon>
        <taxon>Malacostraca</taxon>
        <taxon>Eumalacostraca</taxon>
        <taxon>Eucarida</taxon>
        <taxon>Decapoda</taxon>
        <taxon>Dendrobranchiata</taxon>
        <taxon>Penaeoidea</taxon>
        <taxon>Penaeidae</taxon>
        <taxon>Penaeus</taxon>
    </lineage>
</organism>
<evidence type="ECO:0000256" key="3">
    <source>
        <dbReference type="ARBA" id="ARBA00022723"/>
    </source>
</evidence>
<dbReference type="GO" id="GO:0047621">
    <property type="term" value="F:acylpyruvate hydrolase activity"/>
    <property type="evidence" value="ECO:0007669"/>
    <property type="project" value="UniProtKB-EC"/>
</dbReference>
<evidence type="ECO:0000256" key="7">
    <source>
        <dbReference type="ARBA" id="ARBA00044830"/>
    </source>
</evidence>
<dbReference type="Gene3D" id="3.90.850.10">
    <property type="entry name" value="Fumarylacetoacetase-like, C-terminal domain"/>
    <property type="match status" value="1"/>
</dbReference>
<keyword evidence="17" id="KW-1185">Reference proteome</keyword>
<evidence type="ECO:0000256" key="11">
    <source>
        <dbReference type="ARBA" id="ARBA00047858"/>
    </source>
</evidence>
<evidence type="ECO:0000256" key="8">
    <source>
        <dbReference type="ARBA" id="ARBA00044911"/>
    </source>
</evidence>
<evidence type="ECO:0000256" key="10">
    <source>
        <dbReference type="ARBA" id="ARBA00044980"/>
    </source>
</evidence>
<evidence type="ECO:0000256" key="9">
    <source>
        <dbReference type="ARBA" id="ARBA00044973"/>
    </source>
</evidence>
<dbReference type="SUPFAM" id="SSF56529">
    <property type="entry name" value="FAH"/>
    <property type="match status" value="1"/>
</dbReference>
<dbReference type="PANTHER" id="PTHR11820">
    <property type="entry name" value="ACYLPYRUVASE"/>
    <property type="match status" value="1"/>
</dbReference>
<dbReference type="GO" id="GO:0019752">
    <property type="term" value="P:carboxylic acid metabolic process"/>
    <property type="evidence" value="ECO:0007669"/>
    <property type="project" value="UniProtKB-ARBA"/>
</dbReference>
<dbReference type="GO" id="GO:0018773">
    <property type="term" value="F:acetylpyruvate hydrolase activity"/>
    <property type="evidence" value="ECO:0007669"/>
    <property type="project" value="TreeGrafter"/>
</dbReference>
<dbReference type="OrthoDB" id="411064at2759"/>
<dbReference type="InterPro" id="IPR036663">
    <property type="entry name" value="Fumarylacetoacetase_C_sf"/>
</dbReference>
<dbReference type="InterPro" id="IPR011234">
    <property type="entry name" value="Fumarylacetoacetase-like_C"/>
</dbReference>
<feature type="domain" description="Fumarylacetoacetase-like C-terminal" evidence="15">
    <location>
        <begin position="19"/>
        <end position="219"/>
    </location>
</feature>
<dbReference type="FunFam" id="3.90.850.10:FF:000003">
    <property type="entry name" value="Fumarylacetoacetate hydrolase domain-containing 1"/>
    <property type="match status" value="1"/>
</dbReference>
<proteinExistence type="inferred from homology"/>
<dbReference type="AlphaFoldDB" id="A0A423U654"/>
<dbReference type="GO" id="GO:0050163">
    <property type="term" value="F:oxaloacetate tautomerase activity"/>
    <property type="evidence" value="ECO:0007669"/>
    <property type="project" value="UniProtKB-EC"/>
</dbReference>
<evidence type="ECO:0000256" key="5">
    <source>
        <dbReference type="ARBA" id="ARBA00039040"/>
    </source>
</evidence>
<evidence type="ECO:0000259" key="15">
    <source>
        <dbReference type="Pfam" id="PF01557"/>
    </source>
</evidence>
<comment type="caution">
    <text evidence="16">The sequence shown here is derived from an EMBL/GenBank/DDBJ whole genome shotgun (WGS) entry which is preliminary data.</text>
</comment>
<comment type="catalytic activity">
    <reaction evidence="8">
        <text>oxaloacetate = enol-oxaloacetate</text>
        <dbReference type="Rhea" id="RHEA:16021"/>
        <dbReference type="ChEBI" id="CHEBI:16452"/>
        <dbReference type="ChEBI" id="CHEBI:17479"/>
        <dbReference type="EC" id="5.3.2.2"/>
    </reaction>
    <physiologicalReaction direction="right-to-left" evidence="8">
        <dbReference type="Rhea" id="RHEA:16023"/>
    </physiologicalReaction>
</comment>
<dbReference type="EC" id="5.3.2.2" evidence="9"/>
<name>A0A423U654_PENVA</name>
<dbReference type="EC" id="3.7.1.5" evidence="5"/>
<dbReference type="Proteomes" id="UP000283509">
    <property type="component" value="Unassembled WGS sequence"/>
</dbReference>
<comment type="catalytic activity">
    <reaction evidence="12">
        <text>3-fumarylpyruvate + H2O = fumarate + pyruvate + H(+)</text>
        <dbReference type="Rhea" id="RHEA:26168"/>
        <dbReference type="ChEBI" id="CHEBI:15361"/>
        <dbReference type="ChEBI" id="CHEBI:15377"/>
        <dbReference type="ChEBI" id="CHEBI:15378"/>
        <dbReference type="ChEBI" id="CHEBI:16854"/>
        <dbReference type="ChEBI" id="CHEBI:29806"/>
    </reaction>
</comment>
<comment type="catalytic activity">
    <reaction evidence="14">
        <text>acetylpyruvate + H2O = acetate + pyruvate + H(+)</text>
        <dbReference type="Rhea" id="RHEA:16097"/>
        <dbReference type="ChEBI" id="CHEBI:15360"/>
        <dbReference type="ChEBI" id="CHEBI:15361"/>
        <dbReference type="ChEBI" id="CHEBI:15377"/>
        <dbReference type="ChEBI" id="CHEBI:15378"/>
        <dbReference type="ChEBI" id="CHEBI:30089"/>
    </reaction>
</comment>
<evidence type="ECO:0000256" key="4">
    <source>
        <dbReference type="ARBA" id="ARBA00032305"/>
    </source>
</evidence>